<reference evidence="1 2" key="1">
    <citation type="journal article" date="2023" name="G3 (Bethesda)">
        <title>A chromosome-length genome assembly and annotation of blackberry (Rubus argutus, cv. 'Hillquist').</title>
        <authorList>
            <person name="Bruna T."/>
            <person name="Aryal R."/>
            <person name="Dudchenko O."/>
            <person name="Sargent D.J."/>
            <person name="Mead D."/>
            <person name="Buti M."/>
            <person name="Cavallini A."/>
            <person name="Hytonen T."/>
            <person name="Andres J."/>
            <person name="Pham M."/>
            <person name="Weisz D."/>
            <person name="Mascagni F."/>
            <person name="Usai G."/>
            <person name="Natali L."/>
            <person name="Bassil N."/>
            <person name="Fernandez G.E."/>
            <person name="Lomsadze A."/>
            <person name="Armour M."/>
            <person name="Olukolu B."/>
            <person name="Poorten T."/>
            <person name="Britton C."/>
            <person name="Davik J."/>
            <person name="Ashrafi H."/>
            <person name="Aiden E.L."/>
            <person name="Borodovsky M."/>
            <person name="Worthington M."/>
        </authorList>
    </citation>
    <scope>NUCLEOTIDE SEQUENCE [LARGE SCALE GENOMIC DNA]</scope>
    <source>
        <tissue evidence="1">Leaf</tissue>
    </source>
</reference>
<evidence type="ECO:0000313" key="2">
    <source>
        <dbReference type="Proteomes" id="UP001457282"/>
    </source>
</evidence>
<dbReference type="Proteomes" id="UP001457282">
    <property type="component" value="Unassembled WGS sequence"/>
</dbReference>
<proteinExistence type="predicted"/>
<protein>
    <submittedName>
        <fullName evidence="1">Uncharacterized protein</fullName>
    </submittedName>
</protein>
<sequence>MGLFGVVDVGGLNSEAMGCFDDGFELAVNFRLKIELVDGCGDGEAMVVLSGGDEWSERAAEARVWFVVMGADVG</sequence>
<evidence type="ECO:0000313" key="1">
    <source>
        <dbReference type="EMBL" id="KAK9937484.1"/>
    </source>
</evidence>
<keyword evidence="2" id="KW-1185">Reference proteome</keyword>
<organism evidence="1 2">
    <name type="scientific">Rubus argutus</name>
    <name type="common">Southern blackberry</name>
    <dbReference type="NCBI Taxonomy" id="59490"/>
    <lineage>
        <taxon>Eukaryota</taxon>
        <taxon>Viridiplantae</taxon>
        <taxon>Streptophyta</taxon>
        <taxon>Embryophyta</taxon>
        <taxon>Tracheophyta</taxon>
        <taxon>Spermatophyta</taxon>
        <taxon>Magnoliopsida</taxon>
        <taxon>eudicotyledons</taxon>
        <taxon>Gunneridae</taxon>
        <taxon>Pentapetalae</taxon>
        <taxon>rosids</taxon>
        <taxon>fabids</taxon>
        <taxon>Rosales</taxon>
        <taxon>Rosaceae</taxon>
        <taxon>Rosoideae</taxon>
        <taxon>Rosoideae incertae sedis</taxon>
        <taxon>Rubus</taxon>
    </lineage>
</organism>
<dbReference type="EMBL" id="JBEDUW010000003">
    <property type="protein sequence ID" value="KAK9937484.1"/>
    <property type="molecule type" value="Genomic_DNA"/>
</dbReference>
<dbReference type="AlphaFoldDB" id="A0AAW1XNF9"/>
<gene>
    <name evidence="1" type="ORF">M0R45_014270</name>
</gene>
<comment type="caution">
    <text evidence="1">The sequence shown here is derived from an EMBL/GenBank/DDBJ whole genome shotgun (WGS) entry which is preliminary data.</text>
</comment>
<name>A0AAW1XNF9_RUBAR</name>
<accession>A0AAW1XNF9</accession>